<dbReference type="AlphaFoldDB" id="A0A2H0VAY1"/>
<name>A0A2H0VAY1_9BACT</name>
<dbReference type="GO" id="GO:0016763">
    <property type="term" value="F:pentosyltransferase activity"/>
    <property type="evidence" value="ECO:0007669"/>
    <property type="project" value="TreeGrafter"/>
</dbReference>
<keyword evidence="7 8" id="KW-0472">Membrane</keyword>
<sequence length="578" mass="66037">MTRTQKFILAGIIVLAIFFRFNLLGSMPGGLFPDEAANGLDVDLMYQGQIDPFYERGNGREALFFYMLWGGVQVLGKSPLTHHAVSALVGVLSVILCFAVTRRLFSPDLSFPRKRASANTEMNPWVEPEDGNKKNRAIYLAFLSSFLMAVSSWHTVLSRTAFRANLIPLFATLTFYLLLVAYQSQTFKKRLLFSFLTGASFALGFYTYIAYRILVPILAVLILWPLIGKLKEKQLWKTVSSYKLLVISFLIGFAIFFYPLGKYFIDHPGSFVGRSGQVSVFNEELNGGDLIGTTLEVTRLSLKAYFIDGDLNWRHNVSGLAFLPPFVSPFFGASLMVITFLAAWYLLAPSKRSMWWKYAVLAGWFWGMLLPVITTAEGIPHGLRAIGTIPPVFIISALGLYKFGEFVMYLHRRLWQKYSMRSVGQHVAEFGFKVLVACFAVASIFYSYFWYFSYAYNSPDNFYSFRSDLSVVSDYLIERCNKQNTYLILDKFSVQTPDYLTNVDPRNPINPCNKPYVQVDPENSWELKGLTSQDEIIFTQSSLFDTKKFMAYHPEAYLLQEVRNKFRQTVMAIYKIRN</sequence>
<feature type="transmembrane region" description="Helical" evidence="8">
    <location>
        <begin position="242"/>
        <end position="261"/>
    </location>
</feature>
<feature type="transmembrane region" description="Helical" evidence="8">
    <location>
        <begin position="388"/>
        <end position="410"/>
    </location>
</feature>
<feature type="transmembrane region" description="Helical" evidence="8">
    <location>
        <begin position="162"/>
        <end position="179"/>
    </location>
</feature>
<keyword evidence="5 8" id="KW-0812">Transmembrane</keyword>
<feature type="transmembrane region" description="Helical" evidence="8">
    <location>
        <begin position="430"/>
        <end position="451"/>
    </location>
</feature>
<comment type="caution">
    <text evidence="9">The sequence shown here is derived from an EMBL/GenBank/DDBJ whole genome shotgun (WGS) entry which is preliminary data.</text>
</comment>
<reference evidence="10" key="1">
    <citation type="submission" date="2017-09" db="EMBL/GenBank/DDBJ databases">
        <title>Depth-based differentiation of microbial function through sediment-hosted aquifers and enrichment of novel symbionts in the deep terrestrial subsurface.</title>
        <authorList>
            <person name="Probst A.J."/>
            <person name="Ladd B."/>
            <person name="Jarett J.K."/>
            <person name="Geller-Mcgrath D.E."/>
            <person name="Sieber C.M.K."/>
            <person name="Emerson J.B."/>
            <person name="Anantharaman K."/>
            <person name="Thomas B.C."/>
            <person name="Malmstrom R."/>
            <person name="Stieglmeier M."/>
            <person name="Klingl A."/>
            <person name="Woyke T."/>
            <person name="Ryan C.M."/>
            <person name="Banfield J.F."/>
        </authorList>
    </citation>
    <scope>NUCLEOTIDE SEQUENCE [LARGE SCALE GENOMIC DNA]</scope>
</reference>
<organism evidence="9 10">
    <name type="scientific">Candidatus Doudnabacteria bacterium CG10_big_fil_rev_8_21_14_0_10_42_18</name>
    <dbReference type="NCBI Taxonomy" id="1974552"/>
    <lineage>
        <taxon>Bacteria</taxon>
        <taxon>Candidatus Doudnaibacteriota</taxon>
    </lineage>
</organism>
<feature type="transmembrane region" description="Helical" evidence="8">
    <location>
        <begin position="355"/>
        <end position="376"/>
    </location>
</feature>
<evidence type="ECO:0000256" key="8">
    <source>
        <dbReference type="SAM" id="Phobius"/>
    </source>
</evidence>
<dbReference type="EMBL" id="PFAK01000038">
    <property type="protein sequence ID" value="PIR96246.1"/>
    <property type="molecule type" value="Genomic_DNA"/>
</dbReference>
<keyword evidence="6 8" id="KW-1133">Transmembrane helix</keyword>
<dbReference type="GO" id="GO:0005886">
    <property type="term" value="C:plasma membrane"/>
    <property type="evidence" value="ECO:0007669"/>
    <property type="project" value="UniProtKB-SubCell"/>
</dbReference>
<feature type="transmembrane region" description="Helical" evidence="8">
    <location>
        <begin position="213"/>
        <end position="230"/>
    </location>
</feature>
<keyword evidence="2" id="KW-1003">Cell membrane</keyword>
<evidence type="ECO:0000313" key="9">
    <source>
        <dbReference type="EMBL" id="PIR96246.1"/>
    </source>
</evidence>
<evidence type="ECO:0000313" key="10">
    <source>
        <dbReference type="Proteomes" id="UP000230922"/>
    </source>
</evidence>
<evidence type="ECO:0000256" key="7">
    <source>
        <dbReference type="ARBA" id="ARBA00023136"/>
    </source>
</evidence>
<dbReference type="PANTHER" id="PTHR33908:SF3">
    <property type="entry name" value="UNDECAPRENYL PHOSPHATE-ALPHA-4-AMINO-4-DEOXY-L-ARABINOSE ARABINOSYL TRANSFERASE"/>
    <property type="match status" value="1"/>
</dbReference>
<comment type="subcellular location">
    <subcellularLocation>
        <location evidence="1">Cell membrane</location>
        <topology evidence="1">Multi-pass membrane protein</topology>
    </subcellularLocation>
</comment>
<dbReference type="GO" id="GO:0009103">
    <property type="term" value="P:lipopolysaccharide biosynthetic process"/>
    <property type="evidence" value="ECO:0007669"/>
    <property type="project" value="UniProtKB-ARBA"/>
</dbReference>
<gene>
    <name evidence="9" type="ORF">COT92_02180</name>
</gene>
<feature type="transmembrane region" description="Helical" evidence="8">
    <location>
        <begin position="191"/>
        <end position="207"/>
    </location>
</feature>
<keyword evidence="4" id="KW-0808">Transferase</keyword>
<proteinExistence type="predicted"/>
<dbReference type="InterPro" id="IPR050297">
    <property type="entry name" value="LipidA_mod_glycosyltrf_83"/>
</dbReference>
<evidence type="ECO:0000256" key="5">
    <source>
        <dbReference type="ARBA" id="ARBA00022692"/>
    </source>
</evidence>
<feature type="transmembrane region" description="Helical" evidence="8">
    <location>
        <begin position="7"/>
        <end position="25"/>
    </location>
</feature>
<evidence type="ECO:0000256" key="2">
    <source>
        <dbReference type="ARBA" id="ARBA00022475"/>
    </source>
</evidence>
<dbReference type="GO" id="GO:0010041">
    <property type="term" value="P:response to iron(III) ion"/>
    <property type="evidence" value="ECO:0007669"/>
    <property type="project" value="TreeGrafter"/>
</dbReference>
<evidence type="ECO:0008006" key="11">
    <source>
        <dbReference type="Google" id="ProtNLM"/>
    </source>
</evidence>
<keyword evidence="3" id="KW-0328">Glycosyltransferase</keyword>
<feature type="transmembrane region" description="Helical" evidence="8">
    <location>
        <begin position="137"/>
        <end position="156"/>
    </location>
</feature>
<accession>A0A2H0VAY1</accession>
<evidence type="ECO:0000256" key="6">
    <source>
        <dbReference type="ARBA" id="ARBA00022989"/>
    </source>
</evidence>
<feature type="transmembrane region" description="Helical" evidence="8">
    <location>
        <begin position="84"/>
        <end position="105"/>
    </location>
</feature>
<evidence type="ECO:0000256" key="1">
    <source>
        <dbReference type="ARBA" id="ARBA00004651"/>
    </source>
</evidence>
<dbReference type="PANTHER" id="PTHR33908">
    <property type="entry name" value="MANNOSYLTRANSFERASE YKCB-RELATED"/>
    <property type="match status" value="1"/>
</dbReference>
<feature type="transmembrane region" description="Helical" evidence="8">
    <location>
        <begin position="326"/>
        <end position="348"/>
    </location>
</feature>
<protein>
    <recommendedName>
        <fullName evidence="11">Glycosyltransferase RgtA/B/C/D-like domain-containing protein</fullName>
    </recommendedName>
</protein>
<evidence type="ECO:0000256" key="3">
    <source>
        <dbReference type="ARBA" id="ARBA00022676"/>
    </source>
</evidence>
<evidence type="ECO:0000256" key="4">
    <source>
        <dbReference type="ARBA" id="ARBA00022679"/>
    </source>
</evidence>
<dbReference type="Proteomes" id="UP000230922">
    <property type="component" value="Unassembled WGS sequence"/>
</dbReference>